<evidence type="ECO:0008006" key="3">
    <source>
        <dbReference type="Google" id="ProtNLM"/>
    </source>
</evidence>
<accession>A0A840WF02</accession>
<protein>
    <recommendedName>
        <fullName evidence="3">PKD domain-containing protein</fullName>
    </recommendedName>
</protein>
<gene>
    <name evidence="1" type="ORF">HNR07_005831</name>
</gene>
<reference evidence="1 2" key="1">
    <citation type="submission" date="2020-08" db="EMBL/GenBank/DDBJ databases">
        <title>Sequencing the genomes of 1000 actinobacteria strains.</title>
        <authorList>
            <person name="Klenk H.-P."/>
        </authorList>
    </citation>
    <scope>NUCLEOTIDE SEQUENCE [LARGE SCALE GENOMIC DNA]</scope>
    <source>
        <strain evidence="1 2">DSM 44598</strain>
    </source>
</reference>
<evidence type="ECO:0000313" key="1">
    <source>
        <dbReference type="EMBL" id="MBB5494694.1"/>
    </source>
</evidence>
<dbReference type="RefSeq" id="WP_246420550.1">
    <property type="nucleotide sequence ID" value="NZ_BAAAKM010000063.1"/>
</dbReference>
<evidence type="ECO:0000313" key="2">
    <source>
        <dbReference type="Proteomes" id="UP000579647"/>
    </source>
</evidence>
<organism evidence="1 2">
    <name type="scientific">Nocardiopsis metallicus</name>
    <dbReference type="NCBI Taxonomy" id="179819"/>
    <lineage>
        <taxon>Bacteria</taxon>
        <taxon>Bacillati</taxon>
        <taxon>Actinomycetota</taxon>
        <taxon>Actinomycetes</taxon>
        <taxon>Streptosporangiales</taxon>
        <taxon>Nocardiopsidaceae</taxon>
        <taxon>Nocardiopsis</taxon>
    </lineage>
</organism>
<proteinExistence type="predicted"/>
<comment type="caution">
    <text evidence="1">The sequence shown here is derived from an EMBL/GenBank/DDBJ whole genome shotgun (WGS) entry which is preliminary data.</text>
</comment>
<keyword evidence="2" id="KW-1185">Reference proteome</keyword>
<dbReference type="AlphaFoldDB" id="A0A840WF02"/>
<dbReference type="EMBL" id="JACHDO010000001">
    <property type="protein sequence ID" value="MBB5494694.1"/>
    <property type="molecule type" value="Genomic_DNA"/>
</dbReference>
<sequence>MLPLPAPEIGLAPNPPSTALVGSPVWLWVDNQTWTAASRTATAGSISVTATATPDRVEWSMGDGSSVTCYNAGRPYTRGTSSSCTHTYVSSSRSGPYTITATVYWDISWSGGGASGGQTLSQSSTASLGVREAQAIVQ</sequence>
<name>A0A840WF02_9ACTN</name>
<dbReference type="Proteomes" id="UP000579647">
    <property type="component" value="Unassembled WGS sequence"/>
</dbReference>